<dbReference type="InterPro" id="IPR008756">
    <property type="entry name" value="Peptidase_M56"/>
</dbReference>
<name>A0ABV8ARK2_9BACT</name>
<evidence type="ECO:0000313" key="4">
    <source>
        <dbReference type="EMBL" id="MFC3879447.1"/>
    </source>
</evidence>
<dbReference type="Gene3D" id="3.30.2010.10">
    <property type="entry name" value="Metalloproteases ('zincins'), catalytic domain"/>
    <property type="match status" value="1"/>
</dbReference>
<feature type="transmembrane region" description="Helical" evidence="2">
    <location>
        <begin position="118"/>
        <end position="138"/>
    </location>
</feature>
<evidence type="ECO:0000256" key="1">
    <source>
        <dbReference type="SAM" id="Coils"/>
    </source>
</evidence>
<dbReference type="Proteomes" id="UP001595805">
    <property type="component" value="Unassembled WGS sequence"/>
</dbReference>
<keyword evidence="2" id="KW-0472">Membrane</keyword>
<dbReference type="EMBL" id="JBHRZS010000006">
    <property type="protein sequence ID" value="MFC3879447.1"/>
    <property type="molecule type" value="Genomic_DNA"/>
</dbReference>
<accession>A0ABV8ARK2</accession>
<evidence type="ECO:0000256" key="2">
    <source>
        <dbReference type="SAM" id="Phobius"/>
    </source>
</evidence>
<dbReference type="InterPro" id="IPR052173">
    <property type="entry name" value="Beta-lactam_resp_regulator"/>
</dbReference>
<evidence type="ECO:0000313" key="5">
    <source>
        <dbReference type="Proteomes" id="UP001595805"/>
    </source>
</evidence>
<evidence type="ECO:0000259" key="3">
    <source>
        <dbReference type="Pfam" id="PF05569"/>
    </source>
</evidence>
<keyword evidence="2" id="KW-0812">Transmembrane</keyword>
<feature type="transmembrane region" description="Helical" evidence="2">
    <location>
        <begin position="48"/>
        <end position="69"/>
    </location>
</feature>
<dbReference type="PANTHER" id="PTHR34978">
    <property type="entry name" value="POSSIBLE SENSOR-TRANSDUCER PROTEIN BLAR"/>
    <property type="match status" value="1"/>
</dbReference>
<feature type="domain" description="Peptidase M56" evidence="3">
    <location>
        <begin position="43"/>
        <end position="268"/>
    </location>
</feature>
<keyword evidence="5" id="KW-1185">Reference proteome</keyword>
<dbReference type="PANTHER" id="PTHR34978:SF3">
    <property type="entry name" value="SLR0241 PROTEIN"/>
    <property type="match status" value="1"/>
</dbReference>
<dbReference type="Pfam" id="PF05569">
    <property type="entry name" value="Peptidase_M56"/>
    <property type="match status" value="1"/>
</dbReference>
<feature type="coiled-coil region" evidence="1">
    <location>
        <begin position="603"/>
        <end position="641"/>
    </location>
</feature>
<dbReference type="CDD" id="cd07341">
    <property type="entry name" value="M56_BlaR1_MecR1_like"/>
    <property type="match status" value="1"/>
</dbReference>
<keyword evidence="1" id="KW-0175">Coiled coil</keyword>
<feature type="transmembrane region" description="Helical" evidence="2">
    <location>
        <begin position="12"/>
        <end position="36"/>
    </location>
</feature>
<comment type="caution">
    <text evidence="4">The sequence shown here is derived from an EMBL/GenBank/DDBJ whole genome shotgun (WGS) entry which is preliminary data.</text>
</comment>
<reference evidence="5" key="1">
    <citation type="journal article" date="2019" name="Int. J. Syst. Evol. Microbiol.">
        <title>The Global Catalogue of Microorganisms (GCM) 10K type strain sequencing project: providing services to taxonomists for standard genome sequencing and annotation.</title>
        <authorList>
            <consortium name="The Broad Institute Genomics Platform"/>
            <consortium name="The Broad Institute Genome Sequencing Center for Infectious Disease"/>
            <person name="Wu L."/>
            <person name="Ma J."/>
        </authorList>
    </citation>
    <scope>NUCLEOTIDE SEQUENCE [LARGE SCALE GENOMIC DNA]</scope>
    <source>
        <strain evidence="5">CCUG 60523</strain>
    </source>
</reference>
<proteinExistence type="predicted"/>
<gene>
    <name evidence="4" type="ORF">ACFOSV_04645</name>
</gene>
<keyword evidence="2" id="KW-1133">Transmembrane helix</keyword>
<dbReference type="RefSeq" id="WP_377903878.1">
    <property type="nucleotide sequence ID" value="NZ_JBHRZS010000006.1"/>
</dbReference>
<feature type="transmembrane region" description="Helical" evidence="2">
    <location>
        <begin position="185"/>
        <end position="207"/>
    </location>
</feature>
<protein>
    <submittedName>
        <fullName evidence="4">M56 family metallopeptidase</fullName>
    </submittedName>
</protein>
<sequence>MNLLVDWIPDYLLSALGWTLVHSIWQMILVAGLLWLGLKLFKSKGPAFNYNLSLGALLLTVLLVTVTFVDQVQNETTQATLIANFQPRFQGTNPTSGVETPVYQAIIAQTTDLIESNIPLLVNFWFFGAILFMFRLIANLAAIRNLRQASHPVVDFELEKSFYRLLGKINLPSNIQLRIGRQGTLPMTFGFLKPVVLIPSALIFHLSPQQLEAILAHELAHVKRNDYLINLIQSSLEVLFFYHPCFWWMSQTIKELRENAADDLVVKSGVAPDTLAFALAEVLNFANQPQTELALAAAKKRNPTLQRIKRILGHPAQTYPQNPIISIPMILTLMISLGLVASAGQETPEPRGTVEPLVALQMPEVDIPMSLADTVIRKSSKKTEVIEDKEGKTSKSIIWETDGNRVIELDPDESWEFVTEGDGNVIVINGDTIKTSGKNMFFFNGEGFDIPDVPELDLPEPPTFEGMGVPPFEMQEFMVPIPSMDPADMTPMIFEFDGMDGAFFAMPDTAMTDQEKEAWAKEMEKKSEVWAKKMEERAKKWEKEMAPKMKELEERMKVWQEENEPKMKEFQKKMEEWQKAQEPKMKEFQEKMKAWQEEQQPKIEEFQRKMEVWQKENAAKMEELVEKLQKEAEANQKESKKN</sequence>
<organism evidence="4 5">
    <name type="scientific">Algoriphagus namhaensis</name>
    <dbReference type="NCBI Taxonomy" id="915353"/>
    <lineage>
        <taxon>Bacteria</taxon>
        <taxon>Pseudomonadati</taxon>
        <taxon>Bacteroidota</taxon>
        <taxon>Cytophagia</taxon>
        <taxon>Cytophagales</taxon>
        <taxon>Cyclobacteriaceae</taxon>
        <taxon>Algoriphagus</taxon>
    </lineage>
</organism>